<organism evidence="8 9">
    <name type="scientific">Marasmius crinis-equi</name>
    <dbReference type="NCBI Taxonomy" id="585013"/>
    <lineage>
        <taxon>Eukaryota</taxon>
        <taxon>Fungi</taxon>
        <taxon>Dikarya</taxon>
        <taxon>Basidiomycota</taxon>
        <taxon>Agaricomycotina</taxon>
        <taxon>Agaricomycetes</taxon>
        <taxon>Agaricomycetidae</taxon>
        <taxon>Agaricales</taxon>
        <taxon>Marasmiineae</taxon>
        <taxon>Marasmiaceae</taxon>
        <taxon>Marasmius</taxon>
    </lineage>
</organism>
<dbReference type="EMBL" id="JBAHYK010000585">
    <property type="protein sequence ID" value="KAL0572772.1"/>
    <property type="molecule type" value="Genomic_DNA"/>
</dbReference>
<dbReference type="SMART" id="SM00240">
    <property type="entry name" value="FHA"/>
    <property type="match status" value="1"/>
</dbReference>
<feature type="region of interest" description="Disordered" evidence="5">
    <location>
        <begin position="1"/>
        <end position="52"/>
    </location>
</feature>
<feature type="domain" description="Protein kinase" evidence="7">
    <location>
        <begin position="172"/>
        <end position="441"/>
    </location>
</feature>
<dbReference type="PROSITE" id="PS00108">
    <property type="entry name" value="PROTEIN_KINASE_ST"/>
    <property type="match status" value="1"/>
</dbReference>
<reference evidence="8 9" key="1">
    <citation type="submission" date="2024-02" db="EMBL/GenBank/DDBJ databases">
        <title>A draft genome for the cacao thread blight pathogen Marasmius crinis-equi.</title>
        <authorList>
            <person name="Cohen S.P."/>
            <person name="Baruah I.K."/>
            <person name="Amoako-Attah I."/>
            <person name="Bukari Y."/>
            <person name="Meinhardt L.W."/>
            <person name="Bailey B.A."/>
        </authorList>
    </citation>
    <scope>NUCLEOTIDE SEQUENCE [LARGE SCALE GENOMIC DNA]</scope>
    <source>
        <strain evidence="8 9">GH-76</strain>
    </source>
</reference>
<dbReference type="SUPFAM" id="SSF49879">
    <property type="entry name" value="SMAD/FHA domain"/>
    <property type="match status" value="1"/>
</dbReference>
<dbReference type="CDD" id="cd00060">
    <property type="entry name" value="FHA"/>
    <property type="match status" value="1"/>
</dbReference>
<dbReference type="Pfam" id="PF00069">
    <property type="entry name" value="Pkinase"/>
    <property type="match status" value="1"/>
</dbReference>
<dbReference type="PROSITE" id="PS00107">
    <property type="entry name" value="PROTEIN_KINASE_ATP"/>
    <property type="match status" value="1"/>
</dbReference>
<evidence type="ECO:0000313" key="9">
    <source>
        <dbReference type="Proteomes" id="UP001465976"/>
    </source>
</evidence>
<dbReference type="PROSITE" id="PS50011">
    <property type="entry name" value="PROTEIN_KINASE_DOM"/>
    <property type="match status" value="1"/>
</dbReference>
<feature type="region of interest" description="Disordered" evidence="5">
    <location>
        <begin position="581"/>
        <end position="713"/>
    </location>
</feature>
<evidence type="ECO:0000259" key="6">
    <source>
        <dbReference type="PROSITE" id="PS50006"/>
    </source>
</evidence>
<dbReference type="InterPro" id="IPR008984">
    <property type="entry name" value="SMAD_FHA_dom_sf"/>
</dbReference>
<protein>
    <recommendedName>
        <fullName evidence="10">Pkinase-domain-containing protein</fullName>
    </recommendedName>
</protein>
<evidence type="ECO:0008006" key="10">
    <source>
        <dbReference type="Google" id="ProtNLM"/>
    </source>
</evidence>
<comment type="caution">
    <text evidence="8">The sequence shown here is derived from an EMBL/GenBank/DDBJ whole genome shotgun (WGS) entry which is preliminary data.</text>
</comment>
<comment type="similarity">
    <text evidence="1">Belongs to the protein kinase superfamily. CAMK Ser/Thr protein kinase family. CHEK2 subfamily.</text>
</comment>
<dbReference type="Pfam" id="PF00498">
    <property type="entry name" value="FHA"/>
    <property type="match status" value="1"/>
</dbReference>
<sequence>MDSTNDLQNGHVIPDMSQDETQEETQATQAVDANSQSQSQEEKDAHLFGSLHPCNPAQQRIDLWRAKPKVTIGRRHDCDIILTGGKVSNLHAEISWDGKGDAASCVSLKDKNSTNGTFINGHRIEKGAYRILKQGNEISFGSKSSETPAEDYRYIFYHLAAGSPKTGLYAHYDLGPELGRGSFAIVYRAISKATGQWYAVKIIQESRRTGREDASNSNNINLQREISIMSQLKHPNICELKDVFVCDNNEINLVIELVEGGDLLEHILQGNIHNEDDARHITYQLCDALAYIHDKGVAHRDLKPENVLLTSSDPPQVKVADFGLAKVSDSLTMLRTMCGTPAYLAPEVVRQETDEGYDNLVDSWSVGVIVFSMLTSASPFIEDENQKDIRTRISERRIDWSVLHDARIRVSQQCHHFIDRLLQDSPRQRMSMRDALLHPWLAEYAAPRLGQTPVFSAPRSSGDPYASTSSIPADVSMVSAVDYVGGSSANMNGANNNNDERFSQGLQNLKIDSREEAGGGGAGDDRERFEDPPTPPSQRIPGLGTLRAEGSRMLQRRRDVLDAAEEDQDVVLPEPSVEMISNFAAQEQKRKARAAADGSAPGSSTMEKGPGKRVHAELSEVLEENGAAGDDVIVANGKRSGANKKGRTSPPAEADRGEGPSQPSSSQTSNKRGSKGKTTKPKSGSGDNNANSPAEASGLRRSNRNAQKAARTS</sequence>
<feature type="compositionally biased region" description="Basic and acidic residues" evidence="5">
    <location>
        <begin position="512"/>
        <end position="531"/>
    </location>
</feature>
<dbReference type="InterPro" id="IPR000253">
    <property type="entry name" value="FHA_dom"/>
</dbReference>
<accession>A0ABR3FBW9</accession>
<dbReference type="PANTHER" id="PTHR24347">
    <property type="entry name" value="SERINE/THREONINE-PROTEIN KINASE"/>
    <property type="match status" value="1"/>
</dbReference>
<evidence type="ECO:0000256" key="4">
    <source>
        <dbReference type="PROSITE-ProRule" id="PRU10141"/>
    </source>
</evidence>
<dbReference type="Gene3D" id="2.60.200.20">
    <property type="match status" value="1"/>
</dbReference>
<proteinExistence type="inferred from homology"/>
<evidence type="ECO:0000259" key="7">
    <source>
        <dbReference type="PROSITE" id="PS50011"/>
    </source>
</evidence>
<evidence type="ECO:0000256" key="5">
    <source>
        <dbReference type="SAM" id="MobiDB-lite"/>
    </source>
</evidence>
<dbReference type="PROSITE" id="PS50006">
    <property type="entry name" value="FHA_DOMAIN"/>
    <property type="match status" value="1"/>
</dbReference>
<feature type="domain" description="FHA" evidence="6">
    <location>
        <begin position="70"/>
        <end position="124"/>
    </location>
</feature>
<dbReference type="InterPro" id="IPR000719">
    <property type="entry name" value="Prot_kinase_dom"/>
</dbReference>
<dbReference type="InterPro" id="IPR011009">
    <property type="entry name" value="Kinase-like_dom_sf"/>
</dbReference>
<keyword evidence="2 4" id="KW-0547">Nucleotide-binding</keyword>
<feature type="binding site" evidence="4">
    <location>
        <position position="201"/>
    </location>
    <ligand>
        <name>ATP</name>
        <dbReference type="ChEBI" id="CHEBI:30616"/>
    </ligand>
</feature>
<dbReference type="Gene3D" id="1.10.510.10">
    <property type="entry name" value="Transferase(Phosphotransferase) domain 1"/>
    <property type="match status" value="1"/>
</dbReference>
<feature type="compositionally biased region" description="Polar residues" evidence="5">
    <location>
        <begin position="661"/>
        <end position="671"/>
    </location>
</feature>
<evidence type="ECO:0000256" key="3">
    <source>
        <dbReference type="ARBA" id="ARBA00022840"/>
    </source>
</evidence>
<dbReference type="InterPro" id="IPR017441">
    <property type="entry name" value="Protein_kinase_ATP_BS"/>
</dbReference>
<keyword evidence="3 4" id="KW-0067">ATP-binding</keyword>
<dbReference type="InterPro" id="IPR008271">
    <property type="entry name" value="Ser/Thr_kinase_AS"/>
</dbReference>
<feature type="compositionally biased region" description="Polar residues" evidence="5">
    <location>
        <begin position="704"/>
        <end position="713"/>
    </location>
</feature>
<name>A0ABR3FBW9_9AGAR</name>
<feature type="region of interest" description="Disordered" evidence="5">
    <location>
        <begin position="512"/>
        <end position="544"/>
    </location>
</feature>
<evidence type="ECO:0000256" key="1">
    <source>
        <dbReference type="ARBA" id="ARBA00005575"/>
    </source>
</evidence>
<dbReference type="CDD" id="cd05117">
    <property type="entry name" value="STKc_CAMK"/>
    <property type="match status" value="1"/>
</dbReference>
<keyword evidence="9" id="KW-1185">Reference proteome</keyword>
<dbReference type="SMART" id="SM00220">
    <property type="entry name" value="S_TKc"/>
    <property type="match status" value="1"/>
</dbReference>
<evidence type="ECO:0000256" key="2">
    <source>
        <dbReference type="ARBA" id="ARBA00022741"/>
    </source>
</evidence>
<dbReference type="Proteomes" id="UP001465976">
    <property type="component" value="Unassembled WGS sequence"/>
</dbReference>
<evidence type="ECO:0000313" key="8">
    <source>
        <dbReference type="EMBL" id="KAL0572772.1"/>
    </source>
</evidence>
<gene>
    <name evidence="8" type="ORF">V5O48_009185</name>
</gene>
<dbReference type="SUPFAM" id="SSF56112">
    <property type="entry name" value="Protein kinase-like (PK-like)"/>
    <property type="match status" value="1"/>
</dbReference>